<evidence type="ECO:0000313" key="2">
    <source>
        <dbReference type="EMBL" id="CAI4009551.1"/>
    </source>
</evidence>
<feature type="region of interest" description="Disordered" evidence="1">
    <location>
        <begin position="1"/>
        <end position="350"/>
    </location>
</feature>
<evidence type="ECO:0000313" key="4">
    <source>
        <dbReference type="Proteomes" id="UP001152797"/>
    </source>
</evidence>
<name>A0A9P1GD14_9DINO</name>
<protein>
    <submittedName>
        <fullName evidence="2">Uncharacterized protein</fullName>
    </submittedName>
</protein>
<comment type="caution">
    <text evidence="2">The sequence shown here is derived from an EMBL/GenBank/DDBJ whole genome shotgun (WGS) entry which is preliminary data.</text>
</comment>
<keyword evidence="4" id="KW-1185">Reference proteome</keyword>
<dbReference type="EMBL" id="CAMXCT010004557">
    <property type="protein sequence ID" value="CAI4009551.1"/>
    <property type="molecule type" value="Genomic_DNA"/>
</dbReference>
<dbReference type="Proteomes" id="UP001152797">
    <property type="component" value="Unassembled WGS sequence"/>
</dbReference>
<feature type="region of interest" description="Disordered" evidence="1">
    <location>
        <begin position="663"/>
        <end position="708"/>
    </location>
</feature>
<reference evidence="3 4" key="2">
    <citation type="submission" date="2024-05" db="EMBL/GenBank/DDBJ databases">
        <authorList>
            <person name="Chen Y."/>
            <person name="Shah S."/>
            <person name="Dougan E. K."/>
            <person name="Thang M."/>
            <person name="Chan C."/>
        </authorList>
    </citation>
    <scope>NUCLEOTIDE SEQUENCE [LARGE SCALE GENOMIC DNA]</scope>
</reference>
<feature type="region of interest" description="Disordered" evidence="1">
    <location>
        <begin position="742"/>
        <end position="787"/>
    </location>
</feature>
<evidence type="ECO:0000313" key="3">
    <source>
        <dbReference type="EMBL" id="CAL4796863.1"/>
    </source>
</evidence>
<sequence length="2019" mass="220439">AGSRKSPYQPEENAEPHQRAPGTSPGVPFIASHQASVPENMPLKAPEIRSGVPPTSEIRVRVKDFSAPDPMSGVPNASEAGSRKSPYQPEQNAEPHQRAPGTSPGVPFVASHQASIPKNMPLKAPEIRSGVRPTSESRVRAKGFSAPDPMSGVPNASEAGSRKSPSQQEENAERHQRAPGISPGVPFIASHQASVPENMPLKAPEIRSGVQPTSEIRVRVKDFSAPDPMSGVPNASGAGSKKSPYQPEQNAEPHQRAPGTSPGVPFVASHQASIPENMPLKAPEIRSGVPRTSEIRVRAKDFSAPDPMSGVPNASEAGSRKSPYQPEQNAEPHQRAPGTSPGVPFIASIPENMPLKAPEIRSGVPPTSEIRVRVKDFSAPDSMSGVPNASAAGGRKSPYQPEQNAEPHQRAPGTSPGVPFIASHQASIPENMPLKAPEIRSGVPPTSEIRVRVKDFSAPDPMSGVPNASEAGSRKSPYQPEQNAEPHQRAPGTRPGVPFIASHQASIPENMPLKAPEIRSGVPPTSEIRVRVKDFSAPDPMSGVPNASEAGSRKSPYQPEQNAAPHQRAPGTSPGVPFIASHQASIPENMPLKAPEIRSGVPKQEKPLPTGTECRASPTSPRDQSWCTVYCLIKHPPENMPLKAPEIRSGVPPTSEIRVRVKDFSAPDPMSGVPNASEAGSRKSPYQPEQNAEPHQRAPGTSPGVPFVASHQASIPENMPLKAPEIRSGVPPTSEIRVRVKDFSAPDPMSGVPNASEAGSRKSPYQPEQNAEPHQRAPGTSPGVPFIASHQASIPENMPLKAPEIRSGVPPTSEIQGCADMPVEDQVPAEHIRSGVDEEPETPCLSDIALPCQHKPTTCGGDTLHAIDAHDEPHVGIIKDEVHISQSEHVGNDLQKFVTQNNDDEEWDKALHHLFQQTLEAEHKLPGMTATPGKHNAVQAEKFSDRNQVKAKDPEIASLGTAGTPPSASQLHPGMTATPGNNNAVHQAPSKLPTGALSLADYQPGRDIVQHQQSLPGITATPGYHNAVDVHTAEPKSDMPQTSLVLQAPATGGVFGFEANKKRKTQLNPSMHAEAPPNDSHAECSRGVPKRSRTESHEPRDAEVAHVQVDRGAQHDEAPSTIRAWTCVANGQSPLVIRLPVGTTPGQLTQAEANLGTMEQPIAPRSWVNTHLPLHDPLEDRQAVFLYDAMPLESKCPLVTQFCQQPHIDFPCTRLEALWKQKSWVAQDEMMFYLAATKQGIEINTFPTNAFLNDTAVRCEAATWLQQAIEWVTPDRPWISAAIVAKHWIPIIIHRQSTTIFITTTPEGDAFIEAAQQVTAQVGLTLKGIQKMMPQSFHGDCGFQAFSWIMALLNREPTDPMTPRRAEQWRILFAEYLLATCKHHQIIDDLDIAGTKIDPTLHSQLAELLSNHGVWEERVKDRSTKLIEAIPTNVLRNVLGAKKTWAELKNAANNAQPPIKLIQPDELNAQITSRANQKKNYGQKSFAKGTKKQISAQDMPALRAADLQVPQGVFKQQDGVALGPLSTHDVGNNSQGVILVDQWDAEALLRLQTPVSPHGLALIVLATKDNSQAHQFEPIRFPALCLATQEPLIASGYLYQLGAQQAQRLEPSVKLAVEEHETETIRCLVFRDQAPKLWDDIQKQPVKVIFSQEPILAQSRNDQSVVIDVWDRQWLSKRFEKLKPFAADIFAFSFRMMAKHAENLVAKSGQNGIYYEPRTQCGRFPSPDFHVTWLPNMTYQDAQFAQQTSPHATTLTRHGDRFGLRSETIHAQAIHEKHRPDTPLLMGQKKVLYTVGPMPFSATKESITKLLKTWNWDARPLQPRGRTPDSSGISWCIQAVEDPSHWIYTLQHGDVLIARMHEKEPVKKAAQVNIVASRKTIEHFQQTEDPWLSHDPWQGPTKTPKQQVASQSSQPPTTAQLASIEANIEKRILAAVQSKATQPDADVNMDTDQLESRVTQLEKQIQQVHANQVGLDTKVNQMQCQLEQQSKQFNASLDQKLASQMDKIEALFSKRGRHE</sequence>
<feature type="region of interest" description="Disordered" evidence="1">
    <location>
        <begin position="374"/>
        <end position="625"/>
    </location>
</feature>
<feature type="region of interest" description="Disordered" evidence="1">
    <location>
        <begin position="1889"/>
        <end position="1918"/>
    </location>
</feature>
<feature type="region of interest" description="Disordered" evidence="1">
    <location>
        <begin position="1069"/>
        <end position="1103"/>
    </location>
</feature>
<evidence type="ECO:0000256" key="1">
    <source>
        <dbReference type="SAM" id="MobiDB-lite"/>
    </source>
</evidence>
<feature type="non-terminal residue" evidence="2">
    <location>
        <position position="1"/>
    </location>
</feature>
<gene>
    <name evidence="2" type="ORF">C1SCF055_LOCUS34903</name>
</gene>
<reference evidence="2" key="1">
    <citation type="submission" date="2022-10" db="EMBL/GenBank/DDBJ databases">
        <authorList>
            <person name="Chen Y."/>
            <person name="Dougan E. K."/>
            <person name="Chan C."/>
            <person name="Rhodes N."/>
            <person name="Thang M."/>
        </authorList>
    </citation>
    <scope>NUCLEOTIDE SEQUENCE</scope>
</reference>
<feature type="compositionally biased region" description="Polar residues" evidence="1">
    <location>
        <begin position="1900"/>
        <end position="1918"/>
    </location>
</feature>
<dbReference type="EMBL" id="CAMXCT020004557">
    <property type="protein sequence ID" value="CAL1162926.1"/>
    <property type="molecule type" value="Genomic_DNA"/>
</dbReference>
<feature type="compositionally biased region" description="Basic and acidic residues" evidence="1">
    <location>
        <begin position="293"/>
        <end position="303"/>
    </location>
</feature>
<dbReference type="EMBL" id="CAMXCT030004557">
    <property type="protein sequence ID" value="CAL4796863.1"/>
    <property type="molecule type" value="Genomic_DNA"/>
</dbReference>
<accession>A0A9P1GD14</accession>
<organism evidence="2">
    <name type="scientific">Cladocopium goreaui</name>
    <dbReference type="NCBI Taxonomy" id="2562237"/>
    <lineage>
        <taxon>Eukaryota</taxon>
        <taxon>Sar</taxon>
        <taxon>Alveolata</taxon>
        <taxon>Dinophyceae</taxon>
        <taxon>Suessiales</taxon>
        <taxon>Symbiodiniaceae</taxon>
        <taxon>Cladocopium</taxon>
    </lineage>
</organism>
<feature type="compositionally biased region" description="Basic and acidic residues" evidence="1">
    <location>
        <begin position="1092"/>
        <end position="1103"/>
    </location>
</feature>
<proteinExistence type="predicted"/>